<keyword evidence="10" id="KW-0256">Endoplasmic reticulum</keyword>
<evidence type="ECO:0000256" key="21">
    <source>
        <dbReference type="ARBA" id="ARBA00061763"/>
    </source>
</evidence>
<dbReference type="Pfam" id="PF09258">
    <property type="entry name" value="Glyco_transf_64"/>
    <property type="match status" value="1"/>
</dbReference>
<comment type="cofactor">
    <cofactor evidence="1">
        <name>Mn(2+)</name>
        <dbReference type="ChEBI" id="CHEBI:29035"/>
    </cofactor>
</comment>
<evidence type="ECO:0000256" key="5">
    <source>
        <dbReference type="ARBA" id="ARBA00010271"/>
    </source>
</evidence>
<keyword evidence="12 27" id="KW-1133">Transmembrane helix</keyword>
<dbReference type="FunFam" id="3.90.550.10:FF:000033">
    <property type="entry name" value="Exostosin-like glycosyltransferase 3"/>
    <property type="match status" value="1"/>
</dbReference>
<dbReference type="InterPro" id="IPR040911">
    <property type="entry name" value="Exostosin_GT47"/>
</dbReference>
<evidence type="ECO:0000256" key="23">
    <source>
        <dbReference type="ARBA" id="ARBA00074807"/>
    </source>
</evidence>
<keyword evidence="13" id="KW-0333">Golgi apparatus</keyword>
<reference evidence="30" key="1">
    <citation type="submission" date="2020-04" db="EMBL/GenBank/DDBJ databases">
        <authorList>
            <person name="Neveu A P."/>
        </authorList>
    </citation>
    <scope>NUCLEOTIDE SEQUENCE</scope>
    <source>
        <tissue evidence="30">Whole embryo</tissue>
    </source>
</reference>
<dbReference type="GO" id="GO:0005789">
    <property type="term" value="C:endoplasmic reticulum membrane"/>
    <property type="evidence" value="ECO:0007669"/>
    <property type="project" value="UniProtKB-SubCell"/>
</dbReference>
<sequence length="992" mass="112976">MLTSWFVVKHVLTFFATSTTLFYYFSFPMATNRSYGTQICPGDTRFEHVGSEIGQRFKRCLVGVRLSRVAVSFLIIFLLFHYITNHFLNVLPNESQPSLLPADTSYRLRDLKHIKDLKRIKKSVSIELRDLEHKRNQMQDDISTHQGRLNSIEQMSKKAQNELDVLKRQIIQLKNEQREAAKPKIAAPARIVASETDNIILPTPTHYYRCHMHNCFDYSRCSLFSQFPVYVYPQKRNQDKSDIILFDVTSFIIGATESAFGKNAYVTHDPNSACIFVVRLGEVETAEGANAPAKIEASRVTNWLQSLSHWHGDGRNHILLSLTRRSTAQNPLLGVDTGRAMIAQSNFAPTQFRPGFDLVIPTLAVSGSVQKPQTSEQEVDQSDNDKWLDDSRSWVDEDIPVQVPAMRKYMLSFQGQWEPAGNTQIAIEDPEGDFKRMNIGGDQTFHQVFVDSLSKELNSNLHGKYLVQLKCTEDRLVTPGYSSEWALCGNFASRSLVLAQSTFTLISAPEQPSVVTTTSIFVIRLTEALRSGAVPVVLGTHAVLPFDEFVAWEKAAIIIPQARITELSFLLSNTPHAEILSMRRQARFIYDTYFSSPYAVVDSILAVVRSRLQIPPLPVLDEPSDVIEHESFKIENHEVSPGDAQSEFGIPPPEPRIDSPKFIRNFTTATIDSRDTWNSVPGPFNLYPYLPADRILPTDAQFMGSTNGFRPIGEGTGGTGKVYQSSLGGNSPREQFTIVMLTYERDDVLMQAIERLIGLPHLNKVVVVWNSPQPPNDALRWPKIDVEVVVVHPNRNSLNNRFVPWDEIQTECVLSIDDDAHLRHDEMLFGFRVWRQHRDRIVGFPGRFHAWDAAGGKWNYNSNHTCELSMVLTGAAFFHKYYMYLYTHWMPSAIREIVDEYMNCEDIAINFLVSHITRQPPVKVTSRWTFRCPGCPVALSQSQEHFDERHKCINKFVKIFGYMPLVFTQIRADSILFKTRLPHDKQKCFKFI</sequence>
<evidence type="ECO:0000256" key="12">
    <source>
        <dbReference type="ARBA" id="ARBA00022989"/>
    </source>
</evidence>
<evidence type="ECO:0000256" key="25">
    <source>
        <dbReference type="ARBA" id="ARBA00083226"/>
    </source>
</evidence>
<evidence type="ECO:0000256" key="15">
    <source>
        <dbReference type="ARBA" id="ARBA00023157"/>
    </source>
</evidence>
<comment type="subunit">
    <text evidence="21">Homodimer; disulfide-linked. Interacts with REG3A.</text>
</comment>
<name>A0A6F9DCZ2_9ASCI</name>
<evidence type="ECO:0000256" key="17">
    <source>
        <dbReference type="ARBA" id="ARBA00023211"/>
    </source>
</evidence>
<comment type="similarity">
    <text evidence="5">Belongs to the glycosyltransferase 47 family.</text>
</comment>
<dbReference type="GO" id="GO:0051897">
    <property type="term" value="P:positive regulation of phosphatidylinositol 3-kinase/protein kinase B signal transduction"/>
    <property type="evidence" value="ECO:0007669"/>
    <property type="project" value="UniProtKB-ARBA"/>
</dbReference>
<evidence type="ECO:0000256" key="8">
    <source>
        <dbReference type="ARBA" id="ARBA00022692"/>
    </source>
</evidence>
<evidence type="ECO:0000256" key="24">
    <source>
        <dbReference type="ARBA" id="ARBA00079618"/>
    </source>
</evidence>
<organism evidence="30">
    <name type="scientific">Phallusia mammillata</name>
    <dbReference type="NCBI Taxonomy" id="59560"/>
    <lineage>
        <taxon>Eukaryota</taxon>
        <taxon>Metazoa</taxon>
        <taxon>Chordata</taxon>
        <taxon>Tunicata</taxon>
        <taxon>Ascidiacea</taxon>
        <taxon>Phlebobranchia</taxon>
        <taxon>Ascidiidae</taxon>
        <taxon>Phallusia</taxon>
    </lineage>
</organism>
<evidence type="ECO:0000256" key="26">
    <source>
        <dbReference type="SAM" id="Coils"/>
    </source>
</evidence>
<keyword evidence="7" id="KW-0808">Transferase</keyword>
<keyword evidence="6" id="KW-0328">Glycosyltransferase</keyword>
<dbReference type="Pfam" id="PF03016">
    <property type="entry name" value="Exostosin_GT47"/>
    <property type="match status" value="1"/>
</dbReference>
<comment type="function">
    <text evidence="19">Receptor for REG3A, REG3B and REG3G, induces the activation of downstream signaling pathways such as PI3K-AKT or RAS-RAF-MEK-ERK signaling pathway. Required for the function of REG3A in regulating keratinocyte proliferation and differentiation. Required for the inhibition of skin inflammation mediated by REG3A through the activation of PI3K-AKT-STAT3 pathway. Required for the function of REG3A and REG3G in glucose tolerance in pancreas. Expressed in microglia, is activated by nociceptor-derived REG3G in response to endotoxins, leading to the inhibition of kynurenine pathway to prevent endotoxic death.</text>
</comment>
<dbReference type="InterPro" id="IPR004263">
    <property type="entry name" value="Exostosin"/>
</dbReference>
<dbReference type="GO" id="GO:0010838">
    <property type="term" value="P:positive regulation of keratinocyte proliferation"/>
    <property type="evidence" value="ECO:0007669"/>
    <property type="project" value="UniProtKB-ARBA"/>
</dbReference>
<dbReference type="GO" id="GO:0005794">
    <property type="term" value="C:Golgi apparatus"/>
    <property type="evidence" value="ECO:0007669"/>
    <property type="project" value="UniProtKB-SubCell"/>
</dbReference>
<gene>
    <name evidence="30" type="primary">Extl3</name>
</gene>
<evidence type="ECO:0000256" key="9">
    <source>
        <dbReference type="ARBA" id="ARBA00022723"/>
    </source>
</evidence>
<dbReference type="InterPro" id="IPR015338">
    <property type="entry name" value="GT64_dom"/>
</dbReference>
<evidence type="ECO:0000259" key="28">
    <source>
        <dbReference type="Pfam" id="PF03016"/>
    </source>
</evidence>
<evidence type="ECO:0000256" key="11">
    <source>
        <dbReference type="ARBA" id="ARBA00022968"/>
    </source>
</evidence>
<comment type="pathway">
    <text evidence="4">Glycan metabolism; heparan sulfate biosynthesis.</text>
</comment>
<evidence type="ECO:0000256" key="19">
    <source>
        <dbReference type="ARBA" id="ARBA00058348"/>
    </source>
</evidence>
<feature type="domain" description="Exostosin GT47" evidence="28">
    <location>
        <begin position="226"/>
        <end position="572"/>
    </location>
</feature>
<evidence type="ECO:0000256" key="20">
    <source>
        <dbReference type="ARBA" id="ARBA00058474"/>
    </source>
</evidence>
<dbReference type="InterPro" id="IPR029044">
    <property type="entry name" value="Nucleotide-diphossugar_trans"/>
</dbReference>
<evidence type="ECO:0000256" key="2">
    <source>
        <dbReference type="ARBA" id="ARBA00004555"/>
    </source>
</evidence>
<comment type="catalytic activity">
    <reaction evidence="18">
        <text>3-O-(beta-D-GlcA-(1-&gt;3)-beta-D-Gal-(1-&gt;3)-beta-D-Gal-(1-&gt;4)-beta-D-Xyl)-L-seryl-[protein] + UDP-N-acetyl-alpha-D-glucosamine = 3-O-(alpha-D-GlcNAc-(1-&gt;4)-beta-D-GlcA-(1-&gt;3)-beta-D-Gal-(1-&gt;3)-beta-D-Gal-(1-&gt;4)-beta-D-Xyl)-L-seryl-[protein] + UDP + H(+)</text>
        <dbReference type="Rhea" id="RHEA:16221"/>
        <dbReference type="Rhea" id="RHEA-COMP:12573"/>
        <dbReference type="Rhea" id="RHEA-COMP:12574"/>
        <dbReference type="ChEBI" id="CHEBI:15378"/>
        <dbReference type="ChEBI" id="CHEBI:57705"/>
        <dbReference type="ChEBI" id="CHEBI:58223"/>
        <dbReference type="ChEBI" id="CHEBI:132093"/>
        <dbReference type="ChEBI" id="CHEBI:132104"/>
        <dbReference type="EC" id="2.4.1.223"/>
    </reaction>
</comment>
<evidence type="ECO:0000256" key="10">
    <source>
        <dbReference type="ARBA" id="ARBA00022824"/>
    </source>
</evidence>
<comment type="function">
    <text evidence="20">Glycosyltransferase which regulates the biosynthesis of heparan sulfate (HS). Initiates HS synthesis by transferring the first N-acetyl-alpha-D-glucosamine (alpha-GlcNAc) residue (GlcNAcT-I activity) to the tetrasaccharide linker (GlcA-Gal-Gal-Xyl-)Ser core linker. May also transfer alpha-GlcNAc residues during HS elongation (GlcNAcT-II activity). Lacks glucuronyl transferase II (GlcAT-II) activity. Important for both skeletal development and hematopoiesis, through the formation of HS proteoglycans (HSPGs). Through the synthesis of HS, regulates postnatal pancreatic islet maturation and insulin secretion.</text>
</comment>
<keyword evidence="11" id="KW-0735">Signal-anchor</keyword>
<keyword evidence="17" id="KW-0464">Manganese</keyword>
<dbReference type="Gene3D" id="3.90.550.10">
    <property type="entry name" value="Spore Coat Polysaccharide Biosynthesis Protein SpsA, Chain A"/>
    <property type="match status" value="1"/>
</dbReference>
<evidence type="ECO:0000256" key="18">
    <source>
        <dbReference type="ARBA" id="ARBA00050948"/>
    </source>
</evidence>
<evidence type="ECO:0000256" key="3">
    <source>
        <dbReference type="ARBA" id="ARBA00004648"/>
    </source>
</evidence>
<feature type="coiled-coil region" evidence="26">
    <location>
        <begin position="114"/>
        <end position="176"/>
    </location>
</feature>
<protein>
    <recommendedName>
        <fullName evidence="23">Exostosin-like 3</fullName>
        <ecNumber evidence="22">2.4.1.223</ecNumber>
    </recommendedName>
    <alternativeName>
        <fullName evidence="25">Glucuronyl-galactosyl-proteoglycan 4-alpha-N-acetylglucosaminyltransferase</fullName>
    </alternativeName>
    <alternativeName>
        <fullName evidence="24">Multiple exostosis-like protein 3</fullName>
    </alternativeName>
</protein>
<keyword evidence="9" id="KW-0479">Metal-binding</keyword>
<feature type="transmembrane region" description="Helical" evidence="27">
    <location>
        <begin position="6"/>
        <end position="25"/>
    </location>
</feature>
<evidence type="ECO:0000256" key="6">
    <source>
        <dbReference type="ARBA" id="ARBA00022676"/>
    </source>
</evidence>
<evidence type="ECO:0000256" key="14">
    <source>
        <dbReference type="ARBA" id="ARBA00023136"/>
    </source>
</evidence>
<proteinExistence type="evidence at transcript level"/>
<keyword evidence="14 27" id="KW-0472">Membrane</keyword>
<keyword evidence="15" id="KW-1015">Disulfide bond</keyword>
<dbReference type="PANTHER" id="PTHR48261:SF4">
    <property type="entry name" value="EXOSTOSIN LIKE GLYCOSYLTRANSFERASE 3"/>
    <property type="match status" value="1"/>
</dbReference>
<evidence type="ECO:0000256" key="13">
    <source>
        <dbReference type="ARBA" id="ARBA00023034"/>
    </source>
</evidence>
<dbReference type="GO" id="GO:0046872">
    <property type="term" value="F:metal ion binding"/>
    <property type="evidence" value="ECO:0007669"/>
    <property type="project" value="UniProtKB-KW"/>
</dbReference>
<evidence type="ECO:0000256" key="7">
    <source>
        <dbReference type="ARBA" id="ARBA00022679"/>
    </source>
</evidence>
<dbReference type="EC" id="2.4.1.223" evidence="22"/>
<dbReference type="EMBL" id="LR784986">
    <property type="protein sequence ID" value="CAB3244016.1"/>
    <property type="molecule type" value="mRNA"/>
</dbReference>
<keyword evidence="26" id="KW-0175">Coiled coil</keyword>
<dbReference type="GO" id="GO:0001888">
    <property type="term" value="F:glucuronyl-galactosyl-proteoglycan 4-alpha-N-acetylglucosaminyltransferase activity"/>
    <property type="evidence" value="ECO:0007669"/>
    <property type="project" value="UniProtKB-EC"/>
</dbReference>
<dbReference type="SUPFAM" id="SSF53448">
    <property type="entry name" value="Nucleotide-diphospho-sugar transferases"/>
    <property type="match status" value="1"/>
</dbReference>
<evidence type="ECO:0000256" key="27">
    <source>
        <dbReference type="SAM" id="Phobius"/>
    </source>
</evidence>
<evidence type="ECO:0000256" key="22">
    <source>
        <dbReference type="ARBA" id="ARBA00066812"/>
    </source>
</evidence>
<evidence type="ECO:0000313" key="30">
    <source>
        <dbReference type="EMBL" id="CAB3244016.1"/>
    </source>
</evidence>
<comment type="subcellular location">
    <subcellularLocation>
        <location evidence="3">Endoplasmic reticulum membrane</location>
        <topology evidence="3">Single-pass type II membrane protein</topology>
    </subcellularLocation>
    <subcellularLocation>
        <location evidence="2">Golgi apparatus</location>
    </subcellularLocation>
</comment>
<evidence type="ECO:0000256" key="1">
    <source>
        <dbReference type="ARBA" id="ARBA00001936"/>
    </source>
</evidence>
<accession>A0A6F9DCZ2</accession>
<feature type="domain" description="Glycosyl transferase 64" evidence="29">
    <location>
        <begin position="736"/>
        <end position="977"/>
    </location>
</feature>
<dbReference type="GO" id="GO:0016500">
    <property type="term" value="F:protein-hormone receptor activity"/>
    <property type="evidence" value="ECO:0007669"/>
    <property type="project" value="UniProtKB-ARBA"/>
</dbReference>
<dbReference type="GO" id="GO:0015012">
    <property type="term" value="P:heparan sulfate proteoglycan biosynthetic process"/>
    <property type="evidence" value="ECO:0007669"/>
    <property type="project" value="UniProtKB-ARBA"/>
</dbReference>
<dbReference type="AlphaFoldDB" id="A0A6F9DCZ2"/>
<keyword evidence="16" id="KW-0325">Glycoprotein</keyword>
<feature type="transmembrane region" description="Helical" evidence="27">
    <location>
        <begin position="66"/>
        <end position="83"/>
    </location>
</feature>
<dbReference type="PANTHER" id="PTHR48261">
    <property type="entry name" value="ACETYLGLUCOSAMINYLTRANSFERASE"/>
    <property type="match status" value="1"/>
</dbReference>
<evidence type="ECO:0000256" key="4">
    <source>
        <dbReference type="ARBA" id="ARBA00005093"/>
    </source>
</evidence>
<keyword evidence="8 27" id="KW-0812">Transmembrane</keyword>
<evidence type="ECO:0000256" key="16">
    <source>
        <dbReference type="ARBA" id="ARBA00023180"/>
    </source>
</evidence>
<evidence type="ECO:0000259" key="29">
    <source>
        <dbReference type="Pfam" id="PF09258"/>
    </source>
</evidence>